<gene>
    <name evidence="1" type="ORF">PN492_01705</name>
</gene>
<keyword evidence="2" id="KW-1185">Reference proteome</keyword>
<dbReference type="EMBL" id="JAQMTU010000012">
    <property type="protein sequence ID" value="MDB9485275.1"/>
    <property type="molecule type" value="Genomic_DNA"/>
</dbReference>
<dbReference type="Proteomes" id="UP001212123">
    <property type="component" value="Unassembled WGS sequence"/>
</dbReference>
<sequence length="40" mass="4554">MKTLSAASMVWRSLSKNETPGLSQQFYPINTKENQSYFLG</sequence>
<reference evidence="1 2" key="1">
    <citation type="submission" date="2023-01" db="EMBL/GenBank/DDBJ databases">
        <title>Genomes from the Australian National Cyanobacteria Reference Collection.</title>
        <authorList>
            <person name="Willis A."/>
            <person name="Lee E.M.F."/>
        </authorList>
    </citation>
    <scope>NUCLEOTIDE SEQUENCE [LARGE SCALE GENOMIC DNA]</scope>
    <source>
        <strain evidence="1 2">CS-537/01</strain>
    </source>
</reference>
<comment type="caution">
    <text evidence="1">The sequence shown here is derived from an EMBL/GenBank/DDBJ whole genome shotgun (WGS) entry which is preliminary data.</text>
</comment>
<evidence type="ECO:0000313" key="1">
    <source>
        <dbReference type="EMBL" id="MDB9485275.1"/>
    </source>
</evidence>
<organism evidence="1 2">
    <name type="scientific">Dolichospermum circinale CS-537/01</name>
    <dbReference type="NCBI Taxonomy" id="3021739"/>
    <lineage>
        <taxon>Bacteria</taxon>
        <taxon>Bacillati</taxon>
        <taxon>Cyanobacteriota</taxon>
        <taxon>Cyanophyceae</taxon>
        <taxon>Nostocales</taxon>
        <taxon>Aphanizomenonaceae</taxon>
        <taxon>Dolichospermum</taxon>
        <taxon>Dolichospermum circinale</taxon>
    </lineage>
</organism>
<accession>A0ABT5A029</accession>
<protein>
    <submittedName>
        <fullName evidence="1">Uncharacterized protein</fullName>
    </submittedName>
</protein>
<evidence type="ECO:0000313" key="2">
    <source>
        <dbReference type="Proteomes" id="UP001212123"/>
    </source>
</evidence>
<name>A0ABT5A029_9CYAN</name>
<dbReference type="RefSeq" id="WP_269208380.1">
    <property type="nucleotide sequence ID" value="NZ_JAQMTU010000012.1"/>
</dbReference>
<proteinExistence type="predicted"/>